<dbReference type="GO" id="GO:0006351">
    <property type="term" value="P:DNA-templated transcription"/>
    <property type="evidence" value="ECO:0007669"/>
    <property type="project" value="TreeGrafter"/>
</dbReference>
<organism evidence="7 8">
    <name type="scientific">Chelonobacter oris</name>
    <dbReference type="NCBI Taxonomy" id="505317"/>
    <lineage>
        <taxon>Bacteria</taxon>
        <taxon>Pseudomonadati</taxon>
        <taxon>Pseudomonadota</taxon>
        <taxon>Gammaproteobacteria</taxon>
        <taxon>Pasteurellales</taxon>
        <taxon>Pasteurellaceae</taxon>
        <taxon>Chelonobacter</taxon>
    </lineage>
</organism>
<evidence type="ECO:0000313" key="8">
    <source>
        <dbReference type="Proteomes" id="UP000030380"/>
    </source>
</evidence>
<protein>
    <submittedName>
        <fullName evidence="7">LysR family transcriptional regulator</fullName>
    </submittedName>
</protein>
<evidence type="ECO:0000256" key="2">
    <source>
        <dbReference type="ARBA" id="ARBA00023015"/>
    </source>
</evidence>
<name>A0A0A3AQG3_9PAST</name>
<dbReference type="GO" id="GO:0043565">
    <property type="term" value="F:sequence-specific DNA binding"/>
    <property type="evidence" value="ECO:0007669"/>
    <property type="project" value="TreeGrafter"/>
</dbReference>
<feature type="domain" description="HTH lysR-type" evidence="6">
    <location>
        <begin position="1"/>
        <end position="59"/>
    </location>
</feature>
<accession>A0A0A3AQG3</accession>
<dbReference type="CDD" id="cd08422">
    <property type="entry name" value="PBP2_CrgA_like"/>
    <property type="match status" value="1"/>
</dbReference>
<dbReference type="GO" id="GO:0003700">
    <property type="term" value="F:DNA-binding transcription factor activity"/>
    <property type="evidence" value="ECO:0007669"/>
    <property type="project" value="InterPro"/>
</dbReference>
<evidence type="ECO:0000313" key="7">
    <source>
        <dbReference type="EMBL" id="KGQ70022.1"/>
    </source>
</evidence>
<keyword evidence="3" id="KW-0238">DNA-binding</keyword>
<dbReference type="InterPro" id="IPR005119">
    <property type="entry name" value="LysR_subst-bd"/>
</dbReference>
<dbReference type="InterPro" id="IPR036388">
    <property type="entry name" value="WH-like_DNA-bd_sf"/>
</dbReference>
<dbReference type="RefSeq" id="WP_034616110.1">
    <property type="nucleotide sequence ID" value="NZ_JSUM01000013.1"/>
</dbReference>
<dbReference type="Pfam" id="PF03466">
    <property type="entry name" value="LysR_substrate"/>
    <property type="match status" value="1"/>
</dbReference>
<feature type="coiled-coil region" evidence="5">
    <location>
        <begin position="23"/>
        <end position="93"/>
    </location>
</feature>
<evidence type="ECO:0000256" key="5">
    <source>
        <dbReference type="SAM" id="Coils"/>
    </source>
</evidence>
<dbReference type="EMBL" id="JSUM01000013">
    <property type="protein sequence ID" value="KGQ70022.1"/>
    <property type="molecule type" value="Genomic_DNA"/>
</dbReference>
<dbReference type="PROSITE" id="PS50931">
    <property type="entry name" value="HTH_LYSR"/>
    <property type="match status" value="1"/>
</dbReference>
<evidence type="ECO:0000259" key="6">
    <source>
        <dbReference type="PROSITE" id="PS50931"/>
    </source>
</evidence>
<sequence>MDFFSALTIFHSVAETANFSATARQLNLAVSSVARQIDRLEQTLGVSLLNRSTRRITLTNAGIHYLQQTRAVLDELHAANLSLKQEAEQLQGKLRITYPPAYGHAKLAPLLAAFARRYPHIRLEAHAADDFFDLAEGRYDLAVRVGRVGDDGLVAKYLAPQQRVLCASPDYLVQRGTPAAPSDLPQHNCLVFMPPHHTAAKWSFSHPHHGTQTVQVQGSLSTNHTELLLNYALAAIGIAHLPDWLIDTPLAQGRLVRLLPEWTLMPDTAKERDGIYLVYPPASKSIMKIKALTNFLLAELQTPQP</sequence>
<keyword evidence="5" id="KW-0175">Coiled coil</keyword>
<dbReference type="InterPro" id="IPR036390">
    <property type="entry name" value="WH_DNA-bd_sf"/>
</dbReference>
<dbReference type="PANTHER" id="PTHR30537">
    <property type="entry name" value="HTH-TYPE TRANSCRIPTIONAL REGULATOR"/>
    <property type="match status" value="1"/>
</dbReference>
<comment type="similarity">
    <text evidence="1">Belongs to the LysR transcriptional regulatory family.</text>
</comment>
<dbReference type="InterPro" id="IPR000847">
    <property type="entry name" value="LysR_HTH_N"/>
</dbReference>
<evidence type="ECO:0000256" key="4">
    <source>
        <dbReference type="ARBA" id="ARBA00023163"/>
    </source>
</evidence>
<dbReference type="Pfam" id="PF00126">
    <property type="entry name" value="HTH_1"/>
    <property type="match status" value="1"/>
</dbReference>
<dbReference type="Gene3D" id="1.10.10.10">
    <property type="entry name" value="Winged helix-like DNA-binding domain superfamily/Winged helix DNA-binding domain"/>
    <property type="match status" value="1"/>
</dbReference>
<reference evidence="7 8" key="1">
    <citation type="submission" date="2014-11" db="EMBL/GenBank/DDBJ databases">
        <title>Draft genome sequence of Chelonobacter oris 1662T, associated with respiratory disease in Hermann's Tortoises.</title>
        <authorList>
            <person name="Kudirkiene E."/>
            <person name="Hansen M.J."/>
            <person name="Bojesen A.M."/>
        </authorList>
    </citation>
    <scope>NUCLEOTIDE SEQUENCE [LARGE SCALE GENOMIC DNA]</scope>
    <source>
        <strain evidence="7 8">1662</strain>
    </source>
</reference>
<keyword evidence="4" id="KW-0804">Transcription</keyword>
<dbReference type="SUPFAM" id="SSF46785">
    <property type="entry name" value="Winged helix' DNA-binding domain"/>
    <property type="match status" value="1"/>
</dbReference>
<keyword evidence="2" id="KW-0805">Transcription regulation</keyword>
<dbReference type="SUPFAM" id="SSF53850">
    <property type="entry name" value="Periplasmic binding protein-like II"/>
    <property type="match status" value="1"/>
</dbReference>
<keyword evidence="8" id="KW-1185">Reference proteome</keyword>
<gene>
    <name evidence="7" type="ORF">OA57_08095</name>
</gene>
<evidence type="ECO:0000256" key="1">
    <source>
        <dbReference type="ARBA" id="ARBA00009437"/>
    </source>
</evidence>
<dbReference type="Gene3D" id="3.40.190.290">
    <property type="match status" value="1"/>
</dbReference>
<dbReference type="AlphaFoldDB" id="A0A0A3AQG3"/>
<proteinExistence type="inferred from homology"/>
<dbReference type="PANTHER" id="PTHR30537:SF5">
    <property type="entry name" value="HTH-TYPE TRANSCRIPTIONAL ACTIVATOR TTDR-RELATED"/>
    <property type="match status" value="1"/>
</dbReference>
<dbReference type="Proteomes" id="UP000030380">
    <property type="component" value="Unassembled WGS sequence"/>
</dbReference>
<dbReference type="InterPro" id="IPR058163">
    <property type="entry name" value="LysR-type_TF_proteobact-type"/>
</dbReference>
<dbReference type="STRING" id="505317.OA57_08095"/>
<dbReference type="FunFam" id="1.10.10.10:FF:000001">
    <property type="entry name" value="LysR family transcriptional regulator"/>
    <property type="match status" value="1"/>
</dbReference>
<dbReference type="OrthoDB" id="8885940at2"/>
<evidence type="ECO:0000256" key="3">
    <source>
        <dbReference type="ARBA" id="ARBA00023125"/>
    </source>
</evidence>
<comment type="caution">
    <text evidence="7">The sequence shown here is derived from an EMBL/GenBank/DDBJ whole genome shotgun (WGS) entry which is preliminary data.</text>
</comment>